<organism evidence="1 2">
    <name type="scientific">Candidatus Entotheonella gemina</name>
    <dbReference type="NCBI Taxonomy" id="1429439"/>
    <lineage>
        <taxon>Bacteria</taxon>
        <taxon>Pseudomonadati</taxon>
        <taxon>Nitrospinota/Tectimicrobiota group</taxon>
        <taxon>Candidatus Tectimicrobiota</taxon>
        <taxon>Candidatus Entotheonellia</taxon>
        <taxon>Candidatus Entotheonellales</taxon>
        <taxon>Candidatus Entotheonellaceae</taxon>
        <taxon>Candidatus Entotheonella</taxon>
    </lineage>
</organism>
<evidence type="ECO:0000313" key="2">
    <source>
        <dbReference type="Proteomes" id="UP000019140"/>
    </source>
</evidence>
<keyword evidence="2" id="KW-1185">Reference proteome</keyword>
<proteinExistence type="predicted"/>
<sequence>MHYALNQLSEAAPQWVQERAPLEWYERYGSRAGRTRDWTAAMLNLSSDQVQTAMDYIHDHDTQVNTEYDAIMTRIRKGNPIEVEAQLRANREKVKARLADQETTSR</sequence>
<evidence type="ECO:0000313" key="1">
    <source>
        <dbReference type="EMBL" id="ETX06131.1"/>
    </source>
</evidence>
<dbReference type="EMBL" id="AZHX01000780">
    <property type="protein sequence ID" value="ETX06131.1"/>
    <property type="molecule type" value="Genomic_DNA"/>
</dbReference>
<reference evidence="1 2" key="1">
    <citation type="journal article" date="2014" name="Nature">
        <title>An environmental bacterial taxon with a large and distinct metabolic repertoire.</title>
        <authorList>
            <person name="Wilson M.C."/>
            <person name="Mori T."/>
            <person name="Ruckert C."/>
            <person name="Uria A.R."/>
            <person name="Helf M.J."/>
            <person name="Takada K."/>
            <person name="Gernert C."/>
            <person name="Steffens U.A."/>
            <person name="Heycke N."/>
            <person name="Schmitt S."/>
            <person name="Rinke C."/>
            <person name="Helfrich E.J."/>
            <person name="Brachmann A.O."/>
            <person name="Gurgui C."/>
            <person name="Wakimoto T."/>
            <person name="Kracht M."/>
            <person name="Crusemann M."/>
            <person name="Hentschel U."/>
            <person name="Abe I."/>
            <person name="Matsunaga S."/>
            <person name="Kalinowski J."/>
            <person name="Takeyama H."/>
            <person name="Piel J."/>
        </authorList>
    </citation>
    <scope>NUCLEOTIDE SEQUENCE [LARGE SCALE GENOMIC DNA]</scope>
    <source>
        <strain evidence="2">TSY2</strain>
    </source>
</reference>
<gene>
    <name evidence="1" type="ORF">ETSY2_18990</name>
</gene>
<comment type="caution">
    <text evidence="1">The sequence shown here is derived from an EMBL/GenBank/DDBJ whole genome shotgun (WGS) entry which is preliminary data.</text>
</comment>
<dbReference type="Proteomes" id="UP000019140">
    <property type="component" value="Unassembled WGS sequence"/>
</dbReference>
<accession>W4M876</accession>
<dbReference type="HOGENOM" id="CLU_2218252_0_0_7"/>
<protein>
    <submittedName>
        <fullName evidence="1">Uncharacterized protein</fullName>
    </submittedName>
</protein>
<dbReference type="AlphaFoldDB" id="W4M876"/>
<name>W4M876_9BACT</name>